<evidence type="ECO:0000313" key="2">
    <source>
        <dbReference type="EMBL" id="QDS73127.1"/>
    </source>
</evidence>
<sequence length="201" mass="22505">MPMNENSDESTSRRGPASSHNSYHTHESKMRRKYWMTADDMFMLQVGTLDANDFRFRSCSAFGCCTSSAFSQYPAMTLRAEFDTCIEHTTMDSIVSESDNASMNENAALIFYDIEHFSTVVRASTGKNNSPIISKFSPLSYMLVATEPRTAFEILISWINALMIESSSGTALETDVVLVAYNPSVMPNPDNVDWKLRDADV</sequence>
<dbReference type="Proteomes" id="UP000316270">
    <property type="component" value="Chromosome 9"/>
</dbReference>
<dbReference type="AlphaFoldDB" id="A0A517LBW7"/>
<feature type="region of interest" description="Disordered" evidence="1">
    <location>
        <begin position="1"/>
        <end position="25"/>
    </location>
</feature>
<dbReference type="OrthoDB" id="3817091at2759"/>
<name>A0A517LBW7_9PEZI</name>
<organism evidence="2 3">
    <name type="scientific">Venturia effusa</name>
    <dbReference type="NCBI Taxonomy" id="50376"/>
    <lineage>
        <taxon>Eukaryota</taxon>
        <taxon>Fungi</taxon>
        <taxon>Dikarya</taxon>
        <taxon>Ascomycota</taxon>
        <taxon>Pezizomycotina</taxon>
        <taxon>Dothideomycetes</taxon>
        <taxon>Pleosporomycetidae</taxon>
        <taxon>Venturiales</taxon>
        <taxon>Venturiaceae</taxon>
        <taxon>Venturia</taxon>
    </lineage>
</organism>
<reference evidence="2 3" key="1">
    <citation type="submission" date="2019-07" db="EMBL/GenBank/DDBJ databases">
        <title>Finished genome of Venturia effusa.</title>
        <authorList>
            <person name="Young C.A."/>
            <person name="Cox M.P."/>
            <person name="Ganley A.R.D."/>
            <person name="David W.J."/>
        </authorList>
    </citation>
    <scope>NUCLEOTIDE SEQUENCE [LARGE SCALE GENOMIC DNA]</scope>
    <source>
        <strain evidence="3">albino</strain>
    </source>
</reference>
<proteinExistence type="predicted"/>
<accession>A0A517LBW7</accession>
<evidence type="ECO:0000256" key="1">
    <source>
        <dbReference type="SAM" id="MobiDB-lite"/>
    </source>
</evidence>
<protein>
    <submittedName>
        <fullName evidence="2">Uncharacterized protein</fullName>
    </submittedName>
</protein>
<dbReference type="EMBL" id="CP042193">
    <property type="protein sequence ID" value="QDS73127.1"/>
    <property type="molecule type" value="Genomic_DNA"/>
</dbReference>
<evidence type="ECO:0000313" key="3">
    <source>
        <dbReference type="Proteomes" id="UP000316270"/>
    </source>
</evidence>
<keyword evidence="3" id="KW-1185">Reference proteome</keyword>
<gene>
    <name evidence="2" type="ORF">FKW77_001493</name>
</gene>